<dbReference type="EMBL" id="JAUSUN010000037">
    <property type="protein sequence ID" value="MDQ0415539.1"/>
    <property type="molecule type" value="Genomic_DNA"/>
</dbReference>
<sequence length="58" mass="7061">MHGSWNIAGVIFGKYLYDKSGKINYETDIKEYRKEYKEKVKEIYTQLPKKYQQFYANN</sequence>
<dbReference type="RefSeq" id="WP_307192563.1">
    <property type="nucleotide sequence ID" value="NZ_JAUSUN010000037.1"/>
</dbReference>
<protein>
    <submittedName>
        <fullName evidence="1">Choloylglycine hydrolase</fullName>
    </submittedName>
</protein>
<evidence type="ECO:0000313" key="1">
    <source>
        <dbReference type="EMBL" id="MDQ0415539.1"/>
    </source>
</evidence>
<comment type="caution">
    <text evidence="1">The sequence shown here is derived from an EMBL/GenBank/DDBJ whole genome shotgun (WGS) entry which is preliminary data.</text>
</comment>
<dbReference type="GO" id="GO:0016787">
    <property type="term" value="F:hydrolase activity"/>
    <property type="evidence" value="ECO:0007669"/>
    <property type="project" value="UniProtKB-KW"/>
</dbReference>
<evidence type="ECO:0000313" key="2">
    <source>
        <dbReference type="Proteomes" id="UP001242313"/>
    </source>
</evidence>
<keyword evidence="2" id="KW-1185">Reference proteome</keyword>
<reference evidence="1 2" key="1">
    <citation type="submission" date="2023-07" db="EMBL/GenBank/DDBJ databases">
        <title>Genomic Encyclopedia of Type Strains, Phase IV (KMG-IV): sequencing the most valuable type-strain genomes for metagenomic binning, comparative biology and taxonomic classification.</title>
        <authorList>
            <person name="Goeker M."/>
        </authorList>
    </citation>
    <scope>NUCLEOTIDE SEQUENCE [LARGE SCALE GENOMIC DNA]</scope>
    <source>
        <strain evidence="1 2">DSM 19598</strain>
    </source>
</reference>
<name>A0ABU0G1V0_9BACI</name>
<gene>
    <name evidence="1" type="ORF">J2S25_003766</name>
</gene>
<accession>A0ABU0G1V0</accession>
<dbReference type="Proteomes" id="UP001242313">
    <property type="component" value="Unassembled WGS sequence"/>
</dbReference>
<keyword evidence="1" id="KW-0378">Hydrolase</keyword>
<organism evidence="1 2">
    <name type="scientific">Mesobacillus stamsii</name>
    <dbReference type="NCBI Taxonomy" id="225347"/>
    <lineage>
        <taxon>Bacteria</taxon>
        <taxon>Bacillati</taxon>
        <taxon>Bacillota</taxon>
        <taxon>Bacilli</taxon>
        <taxon>Bacillales</taxon>
        <taxon>Bacillaceae</taxon>
        <taxon>Mesobacillus</taxon>
    </lineage>
</organism>
<proteinExistence type="predicted"/>